<reference evidence="2" key="1">
    <citation type="journal article" date="2023" name="Nat. Plants">
        <title>Single-cell RNA sequencing provides a high-resolution roadmap for understanding the multicellular compartmentation of specialized metabolism.</title>
        <authorList>
            <person name="Sun S."/>
            <person name="Shen X."/>
            <person name="Li Y."/>
            <person name="Li Y."/>
            <person name="Wang S."/>
            <person name="Li R."/>
            <person name="Zhang H."/>
            <person name="Shen G."/>
            <person name="Guo B."/>
            <person name="Wei J."/>
            <person name="Xu J."/>
            <person name="St-Pierre B."/>
            <person name="Chen S."/>
            <person name="Sun C."/>
        </authorList>
    </citation>
    <scope>NUCLEOTIDE SEQUENCE [LARGE SCALE GENOMIC DNA]</scope>
</reference>
<keyword evidence="2" id="KW-1185">Reference proteome</keyword>
<proteinExistence type="predicted"/>
<evidence type="ECO:0000313" key="2">
    <source>
        <dbReference type="Proteomes" id="UP001060085"/>
    </source>
</evidence>
<dbReference type="EMBL" id="CM044701">
    <property type="protein sequence ID" value="KAI5680827.1"/>
    <property type="molecule type" value="Genomic_DNA"/>
</dbReference>
<dbReference type="Proteomes" id="UP001060085">
    <property type="component" value="Linkage Group LG01"/>
</dbReference>
<protein>
    <submittedName>
        <fullName evidence="1">Uncharacterized protein</fullName>
    </submittedName>
</protein>
<gene>
    <name evidence="1" type="ORF">M9H77_02054</name>
</gene>
<organism evidence="1 2">
    <name type="scientific">Catharanthus roseus</name>
    <name type="common">Madagascar periwinkle</name>
    <name type="synonym">Vinca rosea</name>
    <dbReference type="NCBI Taxonomy" id="4058"/>
    <lineage>
        <taxon>Eukaryota</taxon>
        <taxon>Viridiplantae</taxon>
        <taxon>Streptophyta</taxon>
        <taxon>Embryophyta</taxon>
        <taxon>Tracheophyta</taxon>
        <taxon>Spermatophyta</taxon>
        <taxon>Magnoliopsida</taxon>
        <taxon>eudicotyledons</taxon>
        <taxon>Gunneridae</taxon>
        <taxon>Pentapetalae</taxon>
        <taxon>asterids</taxon>
        <taxon>lamiids</taxon>
        <taxon>Gentianales</taxon>
        <taxon>Apocynaceae</taxon>
        <taxon>Rauvolfioideae</taxon>
        <taxon>Vinceae</taxon>
        <taxon>Catharanthinae</taxon>
        <taxon>Catharanthus</taxon>
    </lineage>
</organism>
<comment type="caution">
    <text evidence="1">The sequence shown here is derived from an EMBL/GenBank/DDBJ whole genome shotgun (WGS) entry which is preliminary data.</text>
</comment>
<sequence>MAGQFIGPHQIRNWVNQIPMVGRLVAKQPKALSLFINKGLPKVKRSFRRGFRRYSRLGQMCETNSQIKPQEFVASRSTKHGAEKVISDDLELFSVSIRGHAYGFSEAESARLRQQAQAAAGALFPIAPSKQQIEDIAQRTIVEEVDRAVRLEVQHRITYVNHLLYRAVTGSLDEMPGYPSGEAMSGEQSSDTSLTVETDSSHKHFKATKILIRQSSHACATFTIMPMSGLYSCMSKHVTFQDQYFPAYADLQTCQVYIHAC</sequence>
<evidence type="ECO:0000313" key="1">
    <source>
        <dbReference type="EMBL" id="KAI5680827.1"/>
    </source>
</evidence>
<name>A0ACC0C7B7_CATRO</name>
<accession>A0ACC0C7B7</accession>